<dbReference type="GO" id="GO:0031663">
    <property type="term" value="P:lipopolysaccharide-mediated signaling pathway"/>
    <property type="evidence" value="ECO:0007669"/>
    <property type="project" value="TreeGrafter"/>
</dbReference>
<dbReference type="InterPro" id="IPR013083">
    <property type="entry name" value="Znf_RING/FYVE/PHD"/>
</dbReference>
<dbReference type="PROSITE" id="PS50089">
    <property type="entry name" value="ZF_RING_2"/>
    <property type="match status" value="1"/>
</dbReference>
<dbReference type="SUPFAM" id="SSF49599">
    <property type="entry name" value="TRAF domain-like"/>
    <property type="match status" value="3"/>
</dbReference>
<feature type="domain" description="TRAF-type" evidence="11">
    <location>
        <begin position="171"/>
        <end position="226"/>
    </location>
</feature>
<protein>
    <submittedName>
        <fullName evidence="12">TNF receptor-associated factor 6-like</fullName>
    </submittedName>
</protein>
<dbReference type="GO" id="GO:0061630">
    <property type="term" value="F:ubiquitin protein ligase activity"/>
    <property type="evidence" value="ECO:0007669"/>
    <property type="project" value="TreeGrafter"/>
</dbReference>
<evidence type="ECO:0000256" key="8">
    <source>
        <dbReference type="SAM" id="MobiDB-lite"/>
    </source>
</evidence>
<organism evidence="12">
    <name type="scientific">Hirondellea gigas</name>
    <dbReference type="NCBI Taxonomy" id="1518452"/>
    <lineage>
        <taxon>Eukaryota</taxon>
        <taxon>Metazoa</taxon>
        <taxon>Ecdysozoa</taxon>
        <taxon>Arthropoda</taxon>
        <taxon>Crustacea</taxon>
        <taxon>Multicrustacea</taxon>
        <taxon>Malacostraca</taxon>
        <taxon>Eumalacostraca</taxon>
        <taxon>Peracarida</taxon>
        <taxon>Amphipoda</taxon>
        <taxon>Amphilochidea</taxon>
        <taxon>Lysianassida</taxon>
        <taxon>Lysianassidira</taxon>
        <taxon>Lysianassoidea</taxon>
        <taxon>Lysianassidae</taxon>
        <taxon>Hirondellea</taxon>
    </lineage>
</organism>
<dbReference type="InterPro" id="IPR002083">
    <property type="entry name" value="MATH/TRAF_dom"/>
</dbReference>
<dbReference type="InterPro" id="IPR018957">
    <property type="entry name" value="Znf_C3HC4_RING-type"/>
</dbReference>
<feature type="zinc finger region" description="TRAF-type" evidence="7">
    <location>
        <begin position="171"/>
        <end position="226"/>
    </location>
</feature>
<evidence type="ECO:0000256" key="3">
    <source>
        <dbReference type="ARBA" id="ARBA00022723"/>
    </source>
</evidence>
<reference evidence="12" key="1">
    <citation type="submission" date="2017-11" db="EMBL/GenBank/DDBJ databases">
        <title>The sensing device of the deep-sea amphipod.</title>
        <authorList>
            <person name="Kobayashi H."/>
            <person name="Nagahama T."/>
            <person name="Arai W."/>
            <person name="Sasagawa Y."/>
            <person name="Umeda M."/>
            <person name="Hayashi T."/>
            <person name="Nikaido I."/>
            <person name="Watanabe H."/>
            <person name="Oguri K."/>
            <person name="Kitazato H."/>
            <person name="Fujioka K."/>
            <person name="Kido Y."/>
            <person name="Takami H."/>
        </authorList>
    </citation>
    <scope>NUCLEOTIDE SEQUENCE</scope>
    <source>
        <tissue evidence="12">Whole body</tissue>
    </source>
</reference>
<feature type="compositionally biased region" description="Polar residues" evidence="8">
    <location>
        <begin position="608"/>
        <end position="618"/>
    </location>
</feature>
<evidence type="ECO:0000256" key="1">
    <source>
        <dbReference type="ARBA" id="ARBA00004496"/>
    </source>
</evidence>
<dbReference type="UniPathway" id="UPA00143"/>
<accession>A0A6A7G6C5</accession>
<evidence type="ECO:0000259" key="11">
    <source>
        <dbReference type="PROSITE" id="PS50145"/>
    </source>
</evidence>
<keyword evidence="3 7" id="KW-0479">Metal-binding</keyword>
<evidence type="ECO:0000256" key="6">
    <source>
        <dbReference type="ARBA" id="ARBA00022833"/>
    </source>
</evidence>
<dbReference type="InterPro" id="IPR017907">
    <property type="entry name" value="Znf_RING_CS"/>
</dbReference>
<dbReference type="AlphaFoldDB" id="A0A6A7G6C5"/>
<dbReference type="Gene3D" id="3.30.40.10">
    <property type="entry name" value="Zinc/RING finger domain, C3HC4 (zinc finger)"/>
    <property type="match status" value="3"/>
</dbReference>
<dbReference type="Pfam" id="PF02176">
    <property type="entry name" value="zf-TRAF"/>
    <property type="match status" value="2"/>
</dbReference>
<keyword evidence="4" id="KW-0677">Repeat</keyword>
<dbReference type="InterPro" id="IPR001293">
    <property type="entry name" value="Znf_TRAF"/>
</dbReference>
<dbReference type="PROSITE" id="PS50145">
    <property type="entry name" value="ZF_TRAF"/>
    <property type="match status" value="2"/>
</dbReference>
<evidence type="ECO:0000256" key="4">
    <source>
        <dbReference type="ARBA" id="ARBA00022737"/>
    </source>
</evidence>
<evidence type="ECO:0000256" key="7">
    <source>
        <dbReference type="PROSITE-ProRule" id="PRU00207"/>
    </source>
</evidence>
<dbReference type="EMBL" id="IACT01007564">
    <property type="protein sequence ID" value="LAC26678.1"/>
    <property type="molecule type" value="mRNA"/>
</dbReference>
<name>A0A6A7G6C5_9CRUS</name>
<feature type="domain" description="RING-type" evidence="9">
    <location>
        <begin position="35"/>
        <end position="73"/>
    </location>
</feature>
<feature type="domain" description="TRAF-type" evidence="11">
    <location>
        <begin position="117"/>
        <end position="159"/>
    </location>
</feature>
<dbReference type="CDD" id="cd00270">
    <property type="entry name" value="MATH_TRAF_C"/>
    <property type="match status" value="1"/>
</dbReference>
<comment type="subcellular location">
    <subcellularLocation>
        <location evidence="1">Cytoplasm</location>
    </subcellularLocation>
</comment>
<dbReference type="Pfam" id="PF21355">
    <property type="entry name" value="TRAF-mep_MATH"/>
    <property type="match status" value="1"/>
</dbReference>
<feature type="region of interest" description="Disordered" evidence="8">
    <location>
        <begin position="595"/>
        <end position="618"/>
    </location>
</feature>
<dbReference type="PANTHER" id="PTHR10131:SF152">
    <property type="entry name" value="TNF RECEPTOR-ASSOCIATED FACTOR 6"/>
    <property type="match status" value="1"/>
</dbReference>
<dbReference type="InterPro" id="IPR001841">
    <property type="entry name" value="Znf_RING"/>
</dbReference>
<keyword evidence="5 7" id="KW-0863">Zinc-finger</keyword>
<dbReference type="GO" id="GO:0042981">
    <property type="term" value="P:regulation of apoptotic process"/>
    <property type="evidence" value="ECO:0007669"/>
    <property type="project" value="InterPro"/>
</dbReference>
<dbReference type="SUPFAM" id="SSF57850">
    <property type="entry name" value="RING/U-box"/>
    <property type="match status" value="1"/>
</dbReference>
<dbReference type="PROSITE" id="PS50144">
    <property type="entry name" value="MATH"/>
    <property type="match status" value="1"/>
</dbReference>
<dbReference type="Pfam" id="PF00097">
    <property type="entry name" value="zf-C3HC4"/>
    <property type="match status" value="1"/>
</dbReference>
<keyword evidence="12" id="KW-0675">Receptor</keyword>
<dbReference type="Gene3D" id="2.60.210.10">
    <property type="entry name" value="Apoptosis, Tumor Necrosis Factor Receptor Associated Protein 2, Chain A"/>
    <property type="match status" value="1"/>
</dbReference>
<dbReference type="InterPro" id="IPR008974">
    <property type="entry name" value="TRAF-like"/>
</dbReference>
<dbReference type="PIRSF" id="PIRSF015614">
    <property type="entry name" value="TRAF"/>
    <property type="match status" value="1"/>
</dbReference>
<dbReference type="GO" id="GO:0043122">
    <property type="term" value="P:regulation of canonical NF-kappaB signal transduction"/>
    <property type="evidence" value="ECO:0007669"/>
    <property type="project" value="TreeGrafter"/>
</dbReference>
<dbReference type="PANTHER" id="PTHR10131">
    <property type="entry name" value="TNF RECEPTOR ASSOCIATED FACTOR"/>
    <property type="match status" value="1"/>
</dbReference>
<dbReference type="FunFam" id="3.30.40.10:FF:000179">
    <property type="entry name" value="TNF receptor-associated factor"/>
    <property type="match status" value="1"/>
</dbReference>
<evidence type="ECO:0000256" key="2">
    <source>
        <dbReference type="ARBA" id="ARBA00022490"/>
    </source>
</evidence>
<dbReference type="GO" id="GO:0045087">
    <property type="term" value="P:innate immune response"/>
    <property type="evidence" value="ECO:0007669"/>
    <property type="project" value="TreeGrafter"/>
</dbReference>
<dbReference type="GO" id="GO:0005737">
    <property type="term" value="C:cytoplasm"/>
    <property type="evidence" value="ECO:0007669"/>
    <property type="project" value="UniProtKB-SubCell"/>
</dbReference>
<keyword evidence="6 7" id="KW-0862">Zinc</keyword>
<dbReference type="GO" id="GO:0008270">
    <property type="term" value="F:zinc ion binding"/>
    <property type="evidence" value="ECO:0007669"/>
    <property type="project" value="UniProtKB-KW"/>
</dbReference>
<dbReference type="SMART" id="SM00184">
    <property type="entry name" value="RING"/>
    <property type="match status" value="1"/>
</dbReference>
<sequence length="618" mass="69705">MFSGIEEDEESTVFLSRQGGFDYEFVLPLDSKYECGICLLVMRSPHQTVCGHRFCRDCIFSCINSRSTCPIDNQFLSVHDVFPDACIEREVLELLVLCPGHSHGCKRRVTLRNLQPHIQACNYQVVLCPNQCASTVLCGELQQHLMETCALRPTKCQLCSAMYTLDKEQLHRAVCGDVKVNCESCGEMVRRSQHTTHLTTQCPEAVISCHYAELGCSKKLKRSCMEEHMNQDTQLHMQLMSSEYKKIKTFFSDLNRTVGLIHGSSFSRQPSLRSQLSASSPIPEEHIPDFNNSPIVPVPYHDRYKDGGAVNVRPLVGEDYNYCAAEGATAVAVSDQGDDCQYKNDPHSRLDIRKREGIAAEAQNYQQMLSNLNADAFNFSSNKLSSNERILREVSDKTVDLGQRLLEMSIVTDNLAKQVDDLKVTLNEELCNFSARSCNGDFIWKVGNFSALCTNIKSQKVSHYSPAFYTSQYGYRCCLRLDVKWRDSQYFLSLYMLLMKGDNDDILDWPFQGRITLGVLDFSNSCPKKHLVDTVDSNPQLQAFQRPTGPRNDKSFGFTKFHPLDALHNTADEGAEYVRGDVLFVRARVQPTSNFGDNAPISLEDDNNNSSVESFTAN</sequence>
<evidence type="ECO:0000259" key="10">
    <source>
        <dbReference type="PROSITE" id="PS50144"/>
    </source>
</evidence>
<evidence type="ECO:0000256" key="5">
    <source>
        <dbReference type="ARBA" id="ARBA00022771"/>
    </source>
</evidence>
<dbReference type="InterPro" id="IPR049342">
    <property type="entry name" value="TRAF1-6_MATH_dom"/>
</dbReference>
<dbReference type="PROSITE" id="PS00518">
    <property type="entry name" value="ZF_RING_1"/>
    <property type="match status" value="1"/>
</dbReference>
<feature type="zinc finger region" description="TRAF-type" evidence="7">
    <location>
        <begin position="117"/>
        <end position="159"/>
    </location>
</feature>
<dbReference type="GO" id="GO:0016567">
    <property type="term" value="P:protein ubiquitination"/>
    <property type="evidence" value="ECO:0007669"/>
    <property type="project" value="UniProtKB-UniPathway"/>
</dbReference>
<feature type="domain" description="MATH" evidence="10">
    <location>
        <begin position="439"/>
        <end position="589"/>
    </location>
</feature>
<evidence type="ECO:0000259" key="9">
    <source>
        <dbReference type="PROSITE" id="PS50089"/>
    </source>
</evidence>
<keyword evidence="2" id="KW-0963">Cytoplasm</keyword>
<evidence type="ECO:0000313" key="12">
    <source>
        <dbReference type="EMBL" id="LAC26678.1"/>
    </source>
</evidence>
<proteinExistence type="evidence at transcript level"/>
<dbReference type="InterPro" id="IPR012227">
    <property type="entry name" value="TNF_rcpt-assoc_TRAF_met"/>
</dbReference>